<proteinExistence type="predicted"/>
<feature type="compositionally biased region" description="Basic and acidic residues" evidence="1">
    <location>
        <begin position="123"/>
        <end position="133"/>
    </location>
</feature>
<dbReference type="Proteomes" id="UP000228976">
    <property type="component" value="Unassembled WGS sequence"/>
</dbReference>
<evidence type="ECO:0000256" key="1">
    <source>
        <dbReference type="SAM" id="MobiDB-lite"/>
    </source>
</evidence>
<organism evidence="3 4">
    <name type="scientific">Aeriscardovia aeriphila</name>
    <dbReference type="NCBI Taxonomy" id="218139"/>
    <lineage>
        <taxon>Bacteria</taxon>
        <taxon>Bacillati</taxon>
        <taxon>Actinomycetota</taxon>
        <taxon>Actinomycetes</taxon>
        <taxon>Bifidobacteriales</taxon>
        <taxon>Bifidobacteriaceae</taxon>
        <taxon>Aeriscardovia</taxon>
    </lineage>
</organism>
<keyword evidence="2" id="KW-1133">Transmembrane helix</keyword>
<dbReference type="AlphaFoldDB" id="A0A261FAG7"/>
<feature type="region of interest" description="Disordered" evidence="1">
    <location>
        <begin position="111"/>
        <end position="133"/>
    </location>
</feature>
<sequence>MSVGAWVGVWVGLVVFLLLMLVAGIAFAIWRGYKGYTGLKPLFSTISEKVKGFSEPYVGGEEKPVSLARRVSDVAQDYQAAHTDLLNHKARVRAVHATRFSRWAAFNTAREQERGVAQPGNDARSRRVRDEAQ</sequence>
<feature type="transmembrane region" description="Helical" evidence="2">
    <location>
        <begin position="6"/>
        <end position="30"/>
    </location>
</feature>
<evidence type="ECO:0000313" key="4">
    <source>
        <dbReference type="Proteomes" id="UP000228976"/>
    </source>
</evidence>
<dbReference type="EMBL" id="MWWU01000002">
    <property type="protein sequence ID" value="OZG56088.1"/>
    <property type="molecule type" value="Genomic_DNA"/>
</dbReference>
<evidence type="ECO:0000256" key="2">
    <source>
        <dbReference type="SAM" id="Phobius"/>
    </source>
</evidence>
<keyword evidence="2" id="KW-0472">Membrane</keyword>
<reference evidence="3 4" key="1">
    <citation type="journal article" date="2017" name="BMC Genomics">
        <title>Comparative genomic and phylogenomic analyses of the Bifidobacteriaceae family.</title>
        <authorList>
            <person name="Lugli G.A."/>
            <person name="Milani C."/>
            <person name="Turroni F."/>
            <person name="Duranti S."/>
            <person name="Mancabelli L."/>
            <person name="Mangifesta M."/>
            <person name="Ferrario C."/>
            <person name="Modesto M."/>
            <person name="Mattarelli P."/>
            <person name="Jiri K."/>
            <person name="van Sinderen D."/>
            <person name="Ventura M."/>
        </authorList>
    </citation>
    <scope>NUCLEOTIDE SEQUENCE [LARGE SCALE GENOMIC DNA]</scope>
    <source>
        <strain evidence="3 4">LMG 21773</strain>
    </source>
</reference>
<dbReference type="RefSeq" id="WP_148139950.1">
    <property type="nucleotide sequence ID" value="NZ_JACBYZ010000001.1"/>
</dbReference>
<protein>
    <submittedName>
        <fullName evidence="3">Uncharacterized protein</fullName>
    </submittedName>
</protein>
<gene>
    <name evidence="3" type="ORF">AEAE_0576</name>
</gene>
<comment type="caution">
    <text evidence="3">The sequence shown here is derived from an EMBL/GenBank/DDBJ whole genome shotgun (WGS) entry which is preliminary data.</text>
</comment>
<keyword evidence="4" id="KW-1185">Reference proteome</keyword>
<keyword evidence="2" id="KW-0812">Transmembrane</keyword>
<accession>A0A261FAG7</accession>
<evidence type="ECO:0000313" key="3">
    <source>
        <dbReference type="EMBL" id="OZG56088.1"/>
    </source>
</evidence>
<name>A0A261FAG7_9BIFI</name>